<evidence type="ECO:0000313" key="11">
    <source>
        <dbReference type="Proteomes" id="UP000230859"/>
    </source>
</evidence>
<dbReference type="Gene3D" id="3.90.550.10">
    <property type="entry name" value="Spore Coat Polysaccharide Biosynthesis Protein SpsA, Chain A"/>
    <property type="match status" value="1"/>
</dbReference>
<dbReference type="PANTHER" id="PTHR48090">
    <property type="entry name" value="UNDECAPRENYL-PHOSPHATE 4-DEOXY-4-FORMAMIDO-L-ARABINOSE TRANSFERASE-RELATED"/>
    <property type="match status" value="1"/>
</dbReference>
<evidence type="ECO:0000259" key="9">
    <source>
        <dbReference type="Pfam" id="PF00535"/>
    </source>
</evidence>
<dbReference type="AlphaFoldDB" id="A0A2H0LPA2"/>
<dbReference type="GO" id="GO:0099621">
    <property type="term" value="F:undecaprenyl-phosphate 4-deoxy-4-formamido-L-arabinose transferase activity"/>
    <property type="evidence" value="ECO:0007669"/>
    <property type="project" value="TreeGrafter"/>
</dbReference>
<keyword evidence="1" id="KW-1003">Cell membrane</keyword>
<protein>
    <submittedName>
        <fullName evidence="10">Glycosyltransferase</fullName>
    </submittedName>
</protein>
<feature type="domain" description="Glycosyltransferase 2-like" evidence="9">
    <location>
        <begin position="7"/>
        <end position="169"/>
    </location>
</feature>
<keyword evidence="7 8" id="KW-0472">Membrane</keyword>
<evidence type="ECO:0000256" key="8">
    <source>
        <dbReference type="SAM" id="Phobius"/>
    </source>
</evidence>
<accession>A0A2H0LPA2</accession>
<feature type="transmembrane region" description="Helical" evidence="8">
    <location>
        <begin position="235"/>
        <end position="256"/>
    </location>
</feature>
<evidence type="ECO:0000313" key="10">
    <source>
        <dbReference type="EMBL" id="PIQ85335.1"/>
    </source>
</evidence>
<dbReference type="InterPro" id="IPR029044">
    <property type="entry name" value="Nucleotide-diphossugar_trans"/>
</dbReference>
<dbReference type="CDD" id="cd04187">
    <property type="entry name" value="DPM1_like_bac"/>
    <property type="match status" value="1"/>
</dbReference>
<feature type="transmembrane region" description="Helical" evidence="8">
    <location>
        <begin position="268"/>
        <end position="291"/>
    </location>
</feature>
<dbReference type="SUPFAM" id="SSF53448">
    <property type="entry name" value="Nucleotide-diphospho-sugar transferases"/>
    <property type="match status" value="1"/>
</dbReference>
<dbReference type="InterPro" id="IPR050256">
    <property type="entry name" value="Glycosyltransferase_2"/>
</dbReference>
<dbReference type="Pfam" id="PF00535">
    <property type="entry name" value="Glycos_transf_2"/>
    <property type="match status" value="1"/>
</dbReference>
<evidence type="ECO:0000256" key="1">
    <source>
        <dbReference type="ARBA" id="ARBA00022475"/>
    </source>
</evidence>
<dbReference type="GO" id="GO:0009103">
    <property type="term" value="P:lipopolysaccharide biosynthetic process"/>
    <property type="evidence" value="ECO:0007669"/>
    <property type="project" value="UniProtKB-KW"/>
</dbReference>
<keyword evidence="3 10" id="KW-0808">Transferase</keyword>
<comment type="caution">
    <text evidence="10">The sequence shown here is derived from an EMBL/GenBank/DDBJ whole genome shotgun (WGS) entry which is preliminary data.</text>
</comment>
<keyword evidence="6 8" id="KW-1133">Transmembrane helix</keyword>
<dbReference type="InterPro" id="IPR001173">
    <property type="entry name" value="Glyco_trans_2-like"/>
</dbReference>
<dbReference type="EMBL" id="PCVY01000068">
    <property type="protein sequence ID" value="PIQ85335.1"/>
    <property type="molecule type" value="Genomic_DNA"/>
</dbReference>
<dbReference type="PANTHER" id="PTHR48090:SF3">
    <property type="entry name" value="UNDECAPRENYL-PHOSPHATE 4-DEOXY-4-FORMAMIDO-L-ARABINOSE TRANSFERASE"/>
    <property type="match status" value="1"/>
</dbReference>
<keyword evidence="2" id="KW-0328">Glycosyltransferase</keyword>
<name>A0A2H0LPA2_9BACT</name>
<evidence type="ECO:0000256" key="5">
    <source>
        <dbReference type="ARBA" id="ARBA00022985"/>
    </source>
</evidence>
<organism evidence="10 11">
    <name type="scientific">Candidatus Abzuiibacterium crystallinum</name>
    <dbReference type="NCBI Taxonomy" id="1974748"/>
    <lineage>
        <taxon>Bacteria</taxon>
        <taxon>Pseudomonadati</taxon>
        <taxon>Candidatus Omnitrophota</taxon>
        <taxon>Candidatus Abzuiibacterium</taxon>
    </lineage>
</organism>
<gene>
    <name evidence="10" type="ORF">COV74_09030</name>
</gene>
<keyword evidence="4 8" id="KW-0812">Transmembrane</keyword>
<evidence type="ECO:0000256" key="6">
    <source>
        <dbReference type="ARBA" id="ARBA00022989"/>
    </source>
</evidence>
<dbReference type="Proteomes" id="UP000230859">
    <property type="component" value="Unassembled WGS sequence"/>
</dbReference>
<evidence type="ECO:0000256" key="2">
    <source>
        <dbReference type="ARBA" id="ARBA00022676"/>
    </source>
</evidence>
<evidence type="ECO:0000256" key="3">
    <source>
        <dbReference type="ARBA" id="ARBA00022679"/>
    </source>
</evidence>
<proteinExistence type="predicted"/>
<dbReference type="GO" id="GO:0005886">
    <property type="term" value="C:plasma membrane"/>
    <property type="evidence" value="ECO:0007669"/>
    <property type="project" value="TreeGrafter"/>
</dbReference>
<feature type="transmembrane region" description="Helical" evidence="8">
    <location>
        <begin position="208"/>
        <end position="229"/>
    </location>
</feature>
<keyword evidence="5" id="KW-0448">Lipopolysaccharide biosynthesis</keyword>
<evidence type="ECO:0000256" key="4">
    <source>
        <dbReference type="ARBA" id="ARBA00022692"/>
    </source>
</evidence>
<sequence>MNISSLSIVIPVYNEAASLAELHAELSETLRDLNVLYEIIFVDDGSTDNSMAQFKKLQMQDPHVKWVKFRSRFGKSAALAAGFKMTKGSAVLTLDGDLQDNPSEIPRFLERLQEGFDVVSGWKHKRKDPLSRRILSRIYNGVTAIMSGIKLHDFNCGMKAYRREVLQEIHLYGELHRYIPILAAWRGFRITEQRVIHRPRKYGKSKYGVSRLMSGCLDLFTVVFLTKFTKKPSHFFGTIGIFLTLSGFVIDCYILYLRLLHGNIQNRYPLLFLGVLLTIVGIQFFSTGLIAEMITFGQNKSDLEYSIHEQSS</sequence>
<evidence type="ECO:0000256" key="7">
    <source>
        <dbReference type="ARBA" id="ARBA00023136"/>
    </source>
</evidence>
<reference evidence="10 11" key="1">
    <citation type="submission" date="2017-09" db="EMBL/GenBank/DDBJ databases">
        <title>Depth-based differentiation of microbial function through sediment-hosted aquifers and enrichment of novel symbionts in the deep terrestrial subsurface.</title>
        <authorList>
            <person name="Probst A.J."/>
            <person name="Ladd B."/>
            <person name="Jarett J.K."/>
            <person name="Geller-Mcgrath D.E."/>
            <person name="Sieber C.M."/>
            <person name="Emerson J.B."/>
            <person name="Anantharaman K."/>
            <person name="Thomas B.C."/>
            <person name="Malmstrom R."/>
            <person name="Stieglmeier M."/>
            <person name="Klingl A."/>
            <person name="Woyke T."/>
            <person name="Ryan C.M."/>
            <person name="Banfield J.F."/>
        </authorList>
    </citation>
    <scope>NUCLEOTIDE SEQUENCE [LARGE SCALE GENOMIC DNA]</scope>
    <source>
        <strain evidence="10">CG11_big_fil_rev_8_21_14_0_20_45_26</strain>
    </source>
</reference>